<feature type="transmembrane region" description="Helical" evidence="13">
    <location>
        <begin position="6"/>
        <end position="24"/>
    </location>
</feature>
<keyword evidence="5 13" id="KW-0812">Transmembrane</keyword>
<name>A0A1H0XRW5_9LACT</name>
<dbReference type="InterPro" id="IPR025202">
    <property type="entry name" value="PLD-like_dom"/>
</dbReference>
<keyword evidence="9 13" id="KW-0472">Membrane</keyword>
<evidence type="ECO:0000256" key="12">
    <source>
        <dbReference type="ARBA" id="ARBA00057569"/>
    </source>
</evidence>
<dbReference type="CDD" id="cd09112">
    <property type="entry name" value="PLDc_CLS_2"/>
    <property type="match status" value="1"/>
</dbReference>
<evidence type="ECO:0000256" key="11">
    <source>
        <dbReference type="ARBA" id="ARBA00023264"/>
    </source>
</evidence>
<dbReference type="InterPro" id="IPR022924">
    <property type="entry name" value="Cardiolipin_synthase"/>
</dbReference>
<dbReference type="Pfam" id="PF13396">
    <property type="entry name" value="PLDc_N"/>
    <property type="match status" value="1"/>
</dbReference>
<dbReference type="PROSITE" id="PS50035">
    <property type="entry name" value="PLD"/>
    <property type="match status" value="2"/>
</dbReference>
<evidence type="ECO:0000313" key="16">
    <source>
        <dbReference type="EMBL" id="SDQ05603.1"/>
    </source>
</evidence>
<dbReference type="PANTHER" id="PTHR21248">
    <property type="entry name" value="CARDIOLIPIN SYNTHASE"/>
    <property type="match status" value="1"/>
</dbReference>
<feature type="active site" evidence="13">
    <location>
        <position position="403"/>
    </location>
</feature>
<dbReference type="EMBL" id="FNJW01000008">
    <property type="protein sequence ID" value="SDQ05603.1"/>
    <property type="molecule type" value="Genomic_DNA"/>
</dbReference>
<dbReference type="InterPro" id="IPR027379">
    <property type="entry name" value="CLS_N"/>
</dbReference>
<evidence type="ECO:0000256" key="13">
    <source>
        <dbReference type="HAMAP-Rule" id="MF_01916"/>
    </source>
</evidence>
<protein>
    <recommendedName>
        <fullName evidence="13 14">Cardiolipin synthase</fullName>
        <shortName evidence="13">CL synthase</shortName>
        <ecNumber evidence="13 14">2.7.8.-</ecNumber>
    </recommendedName>
</protein>
<dbReference type="FunFam" id="3.30.870.10:FF:000014">
    <property type="entry name" value="Cardiolipin synthase"/>
    <property type="match status" value="1"/>
</dbReference>
<gene>
    <name evidence="16" type="ORF">SAMN04487752_0424</name>
</gene>
<dbReference type="FunFam" id="3.30.870.10:FF:000021">
    <property type="entry name" value="Cardiolipin synthase"/>
    <property type="match status" value="1"/>
</dbReference>
<dbReference type="GO" id="GO:0032049">
    <property type="term" value="P:cardiolipin biosynthetic process"/>
    <property type="evidence" value="ECO:0007669"/>
    <property type="project" value="UniProtKB-UniRule"/>
</dbReference>
<comment type="subcellular location">
    <subcellularLocation>
        <location evidence="1 13">Cell membrane</location>
        <topology evidence="1 13">Multi-pass membrane protein</topology>
    </subcellularLocation>
</comment>
<evidence type="ECO:0000256" key="5">
    <source>
        <dbReference type="ARBA" id="ARBA00022692"/>
    </source>
</evidence>
<keyword evidence="10 13" id="KW-0594">Phospholipid biosynthesis</keyword>
<dbReference type="Proteomes" id="UP000199481">
    <property type="component" value="Unassembled WGS sequence"/>
</dbReference>
<dbReference type="NCBIfam" id="TIGR04265">
    <property type="entry name" value="bac_cardiolipin"/>
    <property type="match status" value="1"/>
</dbReference>
<evidence type="ECO:0000313" key="17">
    <source>
        <dbReference type="Proteomes" id="UP000199481"/>
    </source>
</evidence>
<reference evidence="17" key="1">
    <citation type="submission" date="2016-10" db="EMBL/GenBank/DDBJ databases">
        <authorList>
            <person name="Varghese N."/>
            <person name="Submissions S."/>
        </authorList>
    </citation>
    <scope>NUCLEOTIDE SEQUENCE [LARGE SCALE GENOMIC DNA]</scope>
    <source>
        <strain evidence="17">MPL-11</strain>
    </source>
</reference>
<evidence type="ECO:0000259" key="15">
    <source>
        <dbReference type="PROSITE" id="PS50035"/>
    </source>
</evidence>
<evidence type="ECO:0000256" key="8">
    <source>
        <dbReference type="ARBA" id="ARBA00023098"/>
    </source>
</evidence>
<dbReference type="GO" id="GO:0005886">
    <property type="term" value="C:plasma membrane"/>
    <property type="evidence" value="ECO:0007669"/>
    <property type="project" value="UniProtKB-SubCell"/>
</dbReference>
<dbReference type="RefSeq" id="WP_089974778.1">
    <property type="nucleotide sequence ID" value="NZ_CP084916.1"/>
</dbReference>
<evidence type="ECO:0000256" key="1">
    <source>
        <dbReference type="ARBA" id="ARBA00004651"/>
    </source>
</evidence>
<dbReference type="OrthoDB" id="9762009at2"/>
<evidence type="ECO:0000256" key="2">
    <source>
        <dbReference type="ARBA" id="ARBA00022475"/>
    </source>
</evidence>
<comment type="function">
    <text evidence="12 13">Catalyzes the reversible phosphatidyl group transfer from one phosphatidylglycerol molecule to another to form cardiolipin (CL) (diphosphatidylglycerol) and glycerol.</text>
</comment>
<comment type="similarity">
    <text evidence="13">Belongs to the phospholipase D family. Cardiolipin synthase subfamily.</text>
</comment>
<keyword evidence="8 13" id="KW-0443">Lipid metabolism</keyword>
<keyword evidence="11 13" id="KW-1208">Phospholipid metabolism</keyword>
<evidence type="ECO:0000256" key="10">
    <source>
        <dbReference type="ARBA" id="ARBA00023209"/>
    </source>
</evidence>
<sequence>MDIIRYILLGLYFLNLLLSVITVFREKRDIAATWAWLLVLILLPGIGFIFYLFIGKKLTREKIFDIKSQENIGMPELVQAQKEMLADDEDLLSERQASENAKEMASLFLESDESILTKGNKVELFTDGAEKFDSLIEDISKAEHHIHMIYYIIHNDKIGKRVLRALEERAAAGVEVLVIYDALGSRSLRPKFFKTLKKLGGKAEPFFGSKLPIINLRFNYRNHRKIVVIDGKIGYTGGFNVGDEYLGEYKKFGYWRDTHLKIQGNAVLALQTRFLMDWNAAVSNHKLEYEENYFPLIDKKGHANIQVVSSGPDSDLEQIKKGYIKMISMAKESVFIQTPYFVPDDSVLESIQIAVMSGIDVKIMIPNKPDHPFIYRATMYYAEAMVNAGAEVYIYDNGFLHAKTVVVDGDICSIGTANFDIRSFKLNFEVNVFIYDDKIAKQQEQFFYEDMKKSYLLTKEMLDNQSKWLKFKQIFSRLFSPIL</sequence>
<dbReference type="CDD" id="cd09110">
    <property type="entry name" value="PLDc_CLS_1"/>
    <property type="match status" value="1"/>
</dbReference>
<dbReference type="PANTHER" id="PTHR21248:SF22">
    <property type="entry name" value="PHOSPHOLIPASE D"/>
    <property type="match status" value="1"/>
</dbReference>
<dbReference type="InterPro" id="IPR030874">
    <property type="entry name" value="Cardiolipin_synth_Firmi"/>
</dbReference>
<evidence type="ECO:0000256" key="9">
    <source>
        <dbReference type="ARBA" id="ARBA00023136"/>
    </source>
</evidence>
<evidence type="ECO:0000256" key="7">
    <source>
        <dbReference type="ARBA" id="ARBA00022989"/>
    </source>
</evidence>
<dbReference type="SMART" id="SM00155">
    <property type="entry name" value="PLDc"/>
    <property type="match status" value="2"/>
</dbReference>
<feature type="active site" evidence="13">
    <location>
        <position position="230"/>
    </location>
</feature>
<feature type="transmembrane region" description="Helical" evidence="13">
    <location>
        <begin position="31"/>
        <end position="54"/>
    </location>
</feature>
<dbReference type="AlphaFoldDB" id="A0A1H0XRW5"/>
<dbReference type="EC" id="2.7.8.-" evidence="13 14"/>
<comment type="catalytic activity">
    <reaction evidence="13">
        <text>2 a 1,2-diacyl-sn-glycero-3-phospho-(1'-sn-glycerol) = a cardiolipin + glycerol</text>
        <dbReference type="Rhea" id="RHEA:31451"/>
        <dbReference type="ChEBI" id="CHEBI:17754"/>
        <dbReference type="ChEBI" id="CHEBI:62237"/>
        <dbReference type="ChEBI" id="CHEBI:64716"/>
    </reaction>
</comment>
<feature type="active site" evidence="13">
    <location>
        <position position="225"/>
    </location>
</feature>
<keyword evidence="2 13" id="KW-1003">Cell membrane</keyword>
<keyword evidence="17" id="KW-1185">Reference proteome</keyword>
<keyword evidence="4 13" id="KW-0808">Transferase</keyword>
<feature type="active site" evidence="13">
    <location>
        <position position="408"/>
    </location>
</feature>
<evidence type="ECO:0000256" key="14">
    <source>
        <dbReference type="NCBIfam" id="TIGR04265"/>
    </source>
</evidence>
<keyword evidence="7 13" id="KW-1133">Transmembrane helix</keyword>
<dbReference type="Pfam" id="PF13091">
    <property type="entry name" value="PLDc_2"/>
    <property type="match status" value="2"/>
</dbReference>
<keyword evidence="6" id="KW-0677">Repeat</keyword>
<evidence type="ECO:0000256" key="6">
    <source>
        <dbReference type="ARBA" id="ARBA00022737"/>
    </source>
</evidence>
<feature type="active site" evidence="13">
    <location>
        <position position="223"/>
    </location>
</feature>
<feature type="domain" description="PLD phosphodiesterase" evidence="15">
    <location>
        <begin position="218"/>
        <end position="245"/>
    </location>
</feature>
<evidence type="ECO:0000256" key="3">
    <source>
        <dbReference type="ARBA" id="ARBA00022516"/>
    </source>
</evidence>
<organism evidence="16 17">
    <name type="scientific">Carnobacterium viridans</name>
    <dbReference type="NCBI Taxonomy" id="174587"/>
    <lineage>
        <taxon>Bacteria</taxon>
        <taxon>Bacillati</taxon>
        <taxon>Bacillota</taxon>
        <taxon>Bacilli</taxon>
        <taxon>Lactobacillales</taxon>
        <taxon>Carnobacteriaceae</taxon>
        <taxon>Carnobacterium</taxon>
    </lineage>
</organism>
<dbReference type="InterPro" id="IPR001736">
    <property type="entry name" value="PLipase_D/transphosphatidylase"/>
</dbReference>
<evidence type="ECO:0000256" key="4">
    <source>
        <dbReference type="ARBA" id="ARBA00022679"/>
    </source>
</evidence>
<feature type="domain" description="PLD phosphodiesterase" evidence="15">
    <location>
        <begin position="396"/>
        <end position="423"/>
    </location>
</feature>
<feature type="active site" evidence="13">
    <location>
        <position position="401"/>
    </location>
</feature>
<keyword evidence="3 13" id="KW-0444">Lipid biosynthesis</keyword>
<dbReference type="Gene3D" id="3.30.870.10">
    <property type="entry name" value="Endonuclease Chain A"/>
    <property type="match status" value="2"/>
</dbReference>
<dbReference type="GO" id="GO:0008808">
    <property type="term" value="F:cardiolipin synthase activity"/>
    <property type="evidence" value="ECO:0007669"/>
    <property type="project" value="UniProtKB-UniRule"/>
</dbReference>
<dbReference type="SUPFAM" id="SSF56024">
    <property type="entry name" value="Phospholipase D/nuclease"/>
    <property type="match status" value="2"/>
</dbReference>
<proteinExistence type="inferred from homology"/>
<accession>A0A1H0XRW5</accession>
<dbReference type="HAMAP" id="MF_01916">
    <property type="entry name" value="Cardiolipin_synth_Cls"/>
    <property type="match status" value="1"/>
</dbReference>